<dbReference type="InterPro" id="IPR045129">
    <property type="entry name" value="RNF123/RKP/RSPRY1"/>
</dbReference>
<evidence type="ECO:0000313" key="8">
    <source>
        <dbReference type="Proteomes" id="UP000678393"/>
    </source>
</evidence>
<evidence type="ECO:0000256" key="2">
    <source>
        <dbReference type="ARBA" id="ARBA00022771"/>
    </source>
</evidence>
<dbReference type="GO" id="GO:0004842">
    <property type="term" value="F:ubiquitin-protein transferase activity"/>
    <property type="evidence" value="ECO:0007669"/>
    <property type="project" value="InterPro"/>
</dbReference>
<dbReference type="Gene3D" id="2.60.120.920">
    <property type="match status" value="1"/>
</dbReference>
<evidence type="ECO:0000256" key="3">
    <source>
        <dbReference type="ARBA" id="ARBA00022833"/>
    </source>
</evidence>
<keyword evidence="2 4" id="KW-0863">Zinc-finger</keyword>
<dbReference type="EMBL" id="CAJHNH020000262">
    <property type="protein sequence ID" value="CAG5116479.1"/>
    <property type="molecule type" value="Genomic_DNA"/>
</dbReference>
<feature type="non-terminal residue" evidence="7">
    <location>
        <position position="1"/>
    </location>
</feature>
<evidence type="ECO:0000256" key="1">
    <source>
        <dbReference type="ARBA" id="ARBA00022723"/>
    </source>
</evidence>
<dbReference type="InterPro" id="IPR001841">
    <property type="entry name" value="Znf_RING"/>
</dbReference>
<dbReference type="PANTHER" id="PTHR13363:SF6">
    <property type="entry name" value="RING FINGER AND SPRY DOMAIN-CONTAINING PROTEIN 1"/>
    <property type="match status" value="1"/>
</dbReference>
<dbReference type="InterPro" id="IPR043136">
    <property type="entry name" value="B30.2/SPRY_sf"/>
</dbReference>
<evidence type="ECO:0000256" key="4">
    <source>
        <dbReference type="PROSITE-ProRule" id="PRU00175"/>
    </source>
</evidence>
<organism evidence="7 8">
    <name type="scientific">Candidula unifasciata</name>
    <dbReference type="NCBI Taxonomy" id="100452"/>
    <lineage>
        <taxon>Eukaryota</taxon>
        <taxon>Metazoa</taxon>
        <taxon>Spiralia</taxon>
        <taxon>Lophotrochozoa</taxon>
        <taxon>Mollusca</taxon>
        <taxon>Gastropoda</taxon>
        <taxon>Heterobranchia</taxon>
        <taxon>Euthyneura</taxon>
        <taxon>Panpulmonata</taxon>
        <taxon>Eupulmonata</taxon>
        <taxon>Stylommatophora</taxon>
        <taxon>Helicina</taxon>
        <taxon>Helicoidea</taxon>
        <taxon>Geomitridae</taxon>
        <taxon>Candidula</taxon>
    </lineage>
</organism>
<name>A0A8S3YH75_9EUPU</name>
<dbReference type="AlphaFoldDB" id="A0A8S3YH75"/>
<reference evidence="7" key="1">
    <citation type="submission" date="2021-04" db="EMBL/GenBank/DDBJ databases">
        <authorList>
            <consortium name="Molecular Ecology Group"/>
        </authorList>
    </citation>
    <scope>NUCLEOTIDE SEQUENCE</scope>
</reference>
<evidence type="ECO:0000313" key="7">
    <source>
        <dbReference type="EMBL" id="CAG5116479.1"/>
    </source>
</evidence>
<comment type="caution">
    <text evidence="7">The sequence shown here is derived from an EMBL/GenBank/DDBJ whole genome shotgun (WGS) entry which is preliminary data.</text>
</comment>
<dbReference type="GO" id="GO:0008270">
    <property type="term" value="F:zinc ion binding"/>
    <property type="evidence" value="ECO:0007669"/>
    <property type="project" value="UniProtKB-KW"/>
</dbReference>
<evidence type="ECO:0000259" key="6">
    <source>
        <dbReference type="PROSITE" id="PS50188"/>
    </source>
</evidence>
<dbReference type="SMART" id="SM00184">
    <property type="entry name" value="RING"/>
    <property type="match status" value="1"/>
</dbReference>
<dbReference type="PROSITE" id="PS50089">
    <property type="entry name" value="ZF_RING_2"/>
    <property type="match status" value="1"/>
</dbReference>
<dbReference type="InterPro" id="IPR001870">
    <property type="entry name" value="B30.2/SPRY"/>
</dbReference>
<dbReference type="GO" id="GO:0005737">
    <property type="term" value="C:cytoplasm"/>
    <property type="evidence" value="ECO:0007669"/>
    <property type="project" value="TreeGrafter"/>
</dbReference>
<dbReference type="Gene3D" id="3.30.40.10">
    <property type="entry name" value="Zinc/RING finger domain, C3HC4 (zinc finger)"/>
    <property type="match status" value="1"/>
</dbReference>
<dbReference type="Proteomes" id="UP000678393">
    <property type="component" value="Unassembled WGS sequence"/>
</dbReference>
<dbReference type="Pfam" id="PF13920">
    <property type="entry name" value="zf-C3HC4_3"/>
    <property type="match status" value="1"/>
</dbReference>
<protein>
    <recommendedName>
        <fullName evidence="9">RING-type domain-containing protein</fullName>
    </recommendedName>
</protein>
<dbReference type="PROSITE" id="PS50188">
    <property type="entry name" value="B302_SPRY"/>
    <property type="match status" value="1"/>
</dbReference>
<keyword evidence="3" id="KW-0862">Zinc</keyword>
<keyword evidence="1" id="KW-0479">Metal-binding</keyword>
<gene>
    <name evidence="7" type="ORF">CUNI_LOCUS2037</name>
</gene>
<dbReference type="InterPro" id="IPR013083">
    <property type="entry name" value="Znf_RING/FYVE/PHD"/>
</dbReference>
<feature type="domain" description="RING-type" evidence="5">
    <location>
        <begin position="102"/>
        <end position="137"/>
    </location>
</feature>
<dbReference type="GO" id="GO:0051603">
    <property type="term" value="P:proteolysis involved in protein catabolic process"/>
    <property type="evidence" value="ECO:0007669"/>
    <property type="project" value="TreeGrafter"/>
</dbReference>
<evidence type="ECO:0008006" key="9">
    <source>
        <dbReference type="Google" id="ProtNLM"/>
    </source>
</evidence>
<proteinExistence type="predicted"/>
<accession>A0A8S3YH75</accession>
<dbReference type="SUPFAM" id="SSF57850">
    <property type="entry name" value="RING/U-box"/>
    <property type="match status" value="1"/>
</dbReference>
<feature type="domain" description="B30.2/SPRY" evidence="6">
    <location>
        <begin position="1"/>
        <end position="58"/>
    </location>
</feature>
<dbReference type="PANTHER" id="PTHR13363">
    <property type="entry name" value="RING FINGER AND SRY DOMAIN-CONTAINING"/>
    <property type="match status" value="1"/>
</dbReference>
<dbReference type="OrthoDB" id="10017393at2759"/>
<evidence type="ECO:0000259" key="5">
    <source>
        <dbReference type="PROSITE" id="PS50089"/>
    </source>
</evidence>
<sequence>DTLGLLLDVDRQYLVFYLNGDPLPSYKQLFTHAKSGFFAAASFMSFQQCEFNFGAKPFHFPPPLQFKTFNQFGYLRPEEKIVLPRHKKMALMNQFVVSDDACTLCFDHIADTQLLHCGHRGFCEVCALQLEKCPICRKEILERVRCHGDVSSQMPVQSLIPTAAV</sequence>
<dbReference type="CDD" id="cd16566">
    <property type="entry name" value="RING-HC_RSPRY1"/>
    <property type="match status" value="1"/>
</dbReference>
<keyword evidence="8" id="KW-1185">Reference proteome</keyword>